<evidence type="ECO:0000313" key="4">
    <source>
        <dbReference type="Proteomes" id="UP000552097"/>
    </source>
</evidence>
<name>A0A7W9HHN7_9PSEU</name>
<dbReference type="Gene3D" id="3.40.190.10">
    <property type="entry name" value="Periplasmic binding protein-like II"/>
    <property type="match status" value="2"/>
</dbReference>
<dbReference type="InterPro" id="IPR050490">
    <property type="entry name" value="Bact_solute-bd_prot1"/>
</dbReference>
<keyword evidence="4" id="KW-1185">Reference proteome</keyword>
<protein>
    <submittedName>
        <fullName evidence="3">Alpha-glucoside transport system substrate-binding protein</fullName>
    </submittedName>
</protein>
<keyword evidence="2" id="KW-0813">Transport</keyword>
<proteinExistence type="inferred from homology"/>
<dbReference type="AlphaFoldDB" id="A0A7W9HHN7"/>
<accession>A0A7W9HHN7</accession>
<dbReference type="PANTHER" id="PTHR43649">
    <property type="entry name" value="ARABINOSE-BINDING PROTEIN-RELATED"/>
    <property type="match status" value="1"/>
</dbReference>
<gene>
    <name evidence="3" type="ORF">F4560_001871</name>
</gene>
<comment type="caution">
    <text evidence="3">The sequence shown here is derived from an EMBL/GenBank/DDBJ whole genome shotgun (WGS) entry which is preliminary data.</text>
</comment>
<reference evidence="3 4" key="1">
    <citation type="submission" date="2020-08" db="EMBL/GenBank/DDBJ databases">
        <title>Sequencing the genomes of 1000 actinobacteria strains.</title>
        <authorList>
            <person name="Klenk H.-P."/>
        </authorList>
    </citation>
    <scope>NUCLEOTIDE SEQUENCE [LARGE SCALE GENOMIC DNA]</scope>
    <source>
        <strain evidence="3 4">DSM 45486</strain>
    </source>
</reference>
<dbReference type="Proteomes" id="UP000552097">
    <property type="component" value="Unassembled WGS sequence"/>
</dbReference>
<evidence type="ECO:0000256" key="2">
    <source>
        <dbReference type="ARBA" id="ARBA00022448"/>
    </source>
</evidence>
<evidence type="ECO:0000256" key="1">
    <source>
        <dbReference type="ARBA" id="ARBA00008520"/>
    </source>
</evidence>
<evidence type="ECO:0000313" key="3">
    <source>
        <dbReference type="EMBL" id="MBB5802103.1"/>
    </source>
</evidence>
<comment type="similarity">
    <text evidence="1">Belongs to the bacterial solute-binding protein 1 family.</text>
</comment>
<dbReference type="RefSeq" id="WP_184918608.1">
    <property type="nucleotide sequence ID" value="NZ_JACHMO010000001.1"/>
</dbReference>
<dbReference type="SUPFAM" id="SSF53850">
    <property type="entry name" value="Periplasmic binding protein-like II"/>
    <property type="match status" value="1"/>
</dbReference>
<organism evidence="3 4">
    <name type="scientific">Saccharothrix ecbatanensis</name>
    <dbReference type="NCBI Taxonomy" id="1105145"/>
    <lineage>
        <taxon>Bacteria</taxon>
        <taxon>Bacillati</taxon>
        <taxon>Actinomycetota</taxon>
        <taxon>Actinomycetes</taxon>
        <taxon>Pseudonocardiales</taxon>
        <taxon>Pseudonocardiaceae</taxon>
        <taxon>Saccharothrix</taxon>
    </lineage>
</organism>
<sequence length="444" mass="47547">MTRTTTSLLPASLRALLRPLLPALLTALLVAAGLAGCAGAGATPTVTILGSWTGAEKESFEAVLAAFEAEEDIKVEYSGTRALGQVLRSEVQQGTPPDLAVLPSPGELANYARDGYLHALDDVLGPQTDEYSGQWVELERAATGSRYGVAVKADLKGTVWFNPKRLPAPKPETEAELSAFLRDVAGAAPWCMGMGATPDSGWPGTDWVENVLLQQAGPDVYRQWAGGRLAWTSEPVKRAWLTWGQFIGPDAVRGGPKSVLLTDFADAGRGLFDQSAGCLLDHQGTFAMSTYKGYGMPLVAGEDFDFFPYPSSTGGERAWEVSADLAAMFNRTPESEKLIKFLASSRAQEIWPRGGGAFSVNRKVPTAVYGDDVSRKIASTLTSSGTFCFDASDLMPGVMRTAFYRAALEYVNDPARLDTVLAQLDTVRTNIGPDEWLDFPCGAA</sequence>
<dbReference type="PANTHER" id="PTHR43649:SF29">
    <property type="entry name" value="OSMOPROTECTIVE COMPOUNDS-BINDING PROTEIN GGTB"/>
    <property type="match status" value="1"/>
</dbReference>
<dbReference type="EMBL" id="JACHMO010000001">
    <property type="protein sequence ID" value="MBB5802103.1"/>
    <property type="molecule type" value="Genomic_DNA"/>
</dbReference>
<dbReference type="InterPro" id="IPR006059">
    <property type="entry name" value="SBP"/>
</dbReference>
<dbReference type="Pfam" id="PF01547">
    <property type="entry name" value="SBP_bac_1"/>
    <property type="match status" value="1"/>
</dbReference>